<dbReference type="AlphaFoldDB" id="A0A7X8TUG7"/>
<dbReference type="RefSeq" id="WP_168837831.1">
    <property type="nucleotide sequence ID" value="NZ_JABAIK010000028.1"/>
</dbReference>
<organism evidence="1 2">
    <name type="scientific">Vibrio agarilyticus</name>
    <dbReference type="NCBI Taxonomy" id="2726741"/>
    <lineage>
        <taxon>Bacteria</taxon>
        <taxon>Pseudomonadati</taxon>
        <taxon>Pseudomonadota</taxon>
        <taxon>Gammaproteobacteria</taxon>
        <taxon>Vibrionales</taxon>
        <taxon>Vibrionaceae</taxon>
        <taxon>Vibrio</taxon>
    </lineage>
</organism>
<dbReference type="Pfam" id="PF09684">
    <property type="entry name" value="Tail_P2_I"/>
    <property type="match status" value="1"/>
</dbReference>
<keyword evidence="2" id="KW-1185">Reference proteome</keyword>
<name>A0A7X8TUG7_9VIBR</name>
<dbReference type="EMBL" id="JABAIK010000028">
    <property type="protein sequence ID" value="NLS14747.1"/>
    <property type="molecule type" value="Genomic_DNA"/>
</dbReference>
<sequence>MSESIDKDTLLPDNRTTFERSYEEGSKALVKSEDVLATINDPMTTTQELLPLMASERGVNDWFFSDSEAEKRAITNVSYSVHQASGTNAGIAQALDAVDYTAQITHWKQVDGGLPYTVYVLAWGKSNQTVTQERANRLIERLNHVKSERDTIELALAFGVYQSFEMKAAGAPSVSIQHAKAKADLWQLDVKGSAALGMGHATPVTIHPMSVKAELNQTELSGKVHLGSAVSPHPISVTHIYTTARTP</sequence>
<dbReference type="InterPro" id="IPR006521">
    <property type="entry name" value="Tail_protein_I"/>
</dbReference>
<accession>A0A7X8TUG7</accession>
<protein>
    <submittedName>
        <fullName evidence="1">Phage tail protein I</fullName>
    </submittedName>
</protein>
<proteinExistence type="predicted"/>
<gene>
    <name evidence="1" type="ORF">HGP28_17960</name>
</gene>
<dbReference type="NCBIfam" id="TIGR01634">
    <property type="entry name" value="tail_P2_I"/>
    <property type="match status" value="1"/>
</dbReference>
<evidence type="ECO:0000313" key="1">
    <source>
        <dbReference type="EMBL" id="NLS14747.1"/>
    </source>
</evidence>
<comment type="caution">
    <text evidence="1">The sequence shown here is derived from an EMBL/GenBank/DDBJ whole genome shotgun (WGS) entry which is preliminary data.</text>
</comment>
<dbReference type="Proteomes" id="UP000535589">
    <property type="component" value="Unassembled WGS sequence"/>
</dbReference>
<reference evidence="1 2" key="1">
    <citation type="submission" date="2020-04" db="EMBL/GenBank/DDBJ databases">
        <title>Vibrio sp. SM6, a novel species isolated from seawater.</title>
        <authorList>
            <person name="Wang X."/>
        </authorList>
    </citation>
    <scope>NUCLEOTIDE SEQUENCE [LARGE SCALE GENOMIC DNA]</scope>
    <source>
        <strain evidence="1 2">SM6</strain>
    </source>
</reference>
<evidence type="ECO:0000313" key="2">
    <source>
        <dbReference type="Proteomes" id="UP000535589"/>
    </source>
</evidence>